<dbReference type="EMBL" id="NCSJ02000047">
    <property type="protein sequence ID" value="RFU32832.1"/>
    <property type="molecule type" value="Genomic_DNA"/>
</dbReference>
<sequence length="152" mass="17103">MWFDGCAEEAANFYTSFVKLGKITHVQKRIGGENKENLSSVLAVAFELNGQPFTAPNGGAQFKFSEAISFQIDCVDQAEVDYYWERLTEGGDLSKQQCGWVEEKFGVSWQVIPKQLKEYLADPNPEKSQRTYKAILEMTKLDIGVLKSAYDG</sequence>
<feature type="non-terminal residue" evidence="2">
    <location>
        <position position="1"/>
    </location>
</feature>
<evidence type="ECO:0000259" key="1">
    <source>
        <dbReference type="Pfam" id="PF06983"/>
    </source>
</evidence>
<name>A0A3E2HI51_SCYLI</name>
<gene>
    <name evidence="2" type="ORF">B7463_g3483</name>
</gene>
<evidence type="ECO:0000313" key="2">
    <source>
        <dbReference type="EMBL" id="RFU32832.1"/>
    </source>
</evidence>
<dbReference type="PANTHER" id="PTHR33990:SF2">
    <property type="entry name" value="PHNB-LIKE DOMAIN-CONTAINING PROTEIN"/>
    <property type="match status" value="1"/>
</dbReference>
<feature type="non-terminal residue" evidence="2">
    <location>
        <position position="152"/>
    </location>
</feature>
<dbReference type="OMA" id="EESQCGW"/>
<dbReference type="SUPFAM" id="SSF54593">
    <property type="entry name" value="Glyoxalase/Bleomycin resistance protein/Dihydroxybiphenyl dioxygenase"/>
    <property type="match status" value="1"/>
</dbReference>
<keyword evidence="3" id="KW-1185">Reference proteome</keyword>
<evidence type="ECO:0000313" key="3">
    <source>
        <dbReference type="Proteomes" id="UP000258309"/>
    </source>
</evidence>
<dbReference type="Proteomes" id="UP000258309">
    <property type="component" value="Unassembled WGS sequence"/>
</dbReference>
<dbReference type="InterPro" id="IPR029068">
    <property type="entry name" value="Glyas_Bleomycin-R_OHBP_Dase"/>
</dbReference>
<feature type="domain" description="PhnB-like" evidence="1">
    <location>
        <begin position="1"/>
        <end position="112"/>
    </location>
</feature>
<protein>
    <recommendedName>
        <fullName evidence="1">PhnB-like domain-containing protein</fullName>
    </recommendedName>
</protein>
<organism evidence="2 3">
    <name type="scientific">Scytalidium lignicola</name>
    <name type="common">Hyphomycete</name>
    <dbReference type="NCBI Taxonomy" id="5539"/>
    <lineage>
        <taxon>Eukaryota</taxon>
        <taxon>Fungi</taxon>
        <taxon>Dikarya</taxon>
        <taxon>Ascomycota</taxon>
        <taxon>Pezizomycotina</taxon>
        <taxon>Leotiomycetes</taxon>
        <taxon>Leotiomycetes incertae sedis</taxon>
        <taxon>Scytalidium</taxon>
    </lineage>
</organism>
<dbReference type="InterPro" id="IPR028973">
    <property type="entry name" value="PhnB-like"/>
</dbReference>
<comment type="caution">
    <text evidence="2">The sequence shown here is derived from an EMBL/GenBank/DDBJ whole genome shotgun (WGS) entry which is preliminary data.</text>
</comment>
<reference evidence="2 3" key="1">
    <citation type="submission" date="2018-05" db="EMBL/GenBank/DDBJ databases">
        <title>Draft genome sequence of Scytalidium lignicola DSM 105466, a ubiquitous saprotrophic fungus.</title>
        <authorList>
            <person name="Buettner E."/>
            <person name="Gebauer A.M."/>
            <person name="Hofrichter M."/>
            <person name="Liers C."/>
            <person name="Kellner H."/>
        </authorList>
    </citation>
    <scope>NUCLEOTIDE SEQUENCE [LARGE SCALE GENOMIC DNA]</scope>
    <source>
        <strain evidence="2 3">DSM 105466</strain>
    </source>
</reference>
<dbReference type="OrthoDB" id="10255422at2759"/>
<dbReference type="CDD" id="cd06588">
    <property type="entry name" value="PhnB_like"/>
    <property type="match status" value="1"/>
</dbReference>
<dbReference type="PIRSF" id="PIRSF021700">
    <property type="entry name" value="3_dmu_93_MTrfase"/>
    <property type="match status" value="1"/>
</dbReference>
<dbReference type="Gene3D" id="3.10.180.10">
    <property type="entry name" value="2,3-Dihydroxybiphenyl 1,2-Dioxygenase, domain 1"/>
    <property type="match status" value="1"/>
</dbReference>
<dbReference type="InterPro" id="IPR009725">
    <property type="entry name" value="3_dmu_93_MTrfase"/>
</dbReference>
<dbReference type="STRING" id="5539.A0A3E2HI51"/>
<proteinExistence type="predicted"/>
<dbReference type="AlphaFoldDB" id="A0A3E2HI51"/>
<dbReference type="PANTHER" id="PTHR33990">
    <property type="entry name" value="PROTEIN YJDN-RELATED"/>
    <property type="match status" value="1"/>
</dbReference>
<accession>A0A3E2HI51</accession>
<dbReference type="Pfam" id="PF06983">
    <property type="entry name" value="3-dmu-9_3-mt"/>
    <property type="match status" value="1"/>
</dbReference>